<feature type="domain" description="Chitin-binding type-2" evidence="2">
    <location>
        <begin position="80"/>
        <end position="146"/>
    </location>
</feature>
<dbReference type="Proteomes" id="UP001347796">
    <property type="component" value="Unassembled WGS sequence"/>
</dbReference>
<evidence type="ECO:0000313" key="3">
    <source>
        <dbReference type="EMBL" id="KAK6192612.1"/>
    </source>
</evidence>
<accession>A0AAN8KCI6</accession>
<keyword evidence="1" id="KW-0732">Signal</keyword>
<feature type="chain" id="PRO_5043050635" description="Chitin-binding type-2 domain-containing protein" evidence="1">
    <location>
        <begin position="17"/>
        <end position="153"/>
    </location>
</feature>
<organism evidence="3 4">
    <name type="scientific">Patella caerulea</name>
    <name type="common">Rayed Mediterranean limpet</name>
    <dbReference type="NCBI Taxonomy" id="87958"/>
    <lineage>
        <taxon>Eukaryota</taxon>
        <taxon>Metazoa</taxon>
        <taxon>Spiralia</taxon>
        <taxon>Lophotrochozoa</taxon>
        <taxon>Mollusca</taxon>
        <taxon>Gastropoda</taxon>
        <taxon>Patellogastropoda</taxon>
        <taxon>Patelloidea</taxon>
        <taxon>Patellidae</taxon>
        <taxon>Patella</taxon>
    </lineage>
</organism>
<feature type="signal peptide" evidence="1">
    <location>
        <begin position="1"/>
        <end position="16"/>
    </location>
</feature>
<name>A0AAN8KCI6_PATCE</name>
<protein>
    <recommendedName>
        <fullName evidence="2">Chitin-binding type-2 domain-containing protein</fullName>
    </recommendedName>
</protein>
<dbReference type="Pfam" id="PF01607">
    <property type="entry name" value="CBM_14"/>
    <property type="match status" value="1"/>
</dbReference>
<comment type="caution">
    <text evidence="3">The sequence shown here is derived from an EMBL/GenBank/DDBJ whole genome shotgun (WGS) entry which is preliminary data.</text>
</comment>
<proteinExistence type="predicted"/>
<keyword evidence="4" id="KW-1185">Reference proteome</keyword>
<dbReference type="InterPro" id="IPR002557">
    <property type="entry name" value="Chitin-bd_dom"/>
</dbReference>
<dbReference type="PROSITE" id="PS50940">
    <property type="entry name" value="CHIT_BIND_II"/>
    <property type="match status" value="2"/>
</dbReference>
<dbReference type="SMART" id="SM00494">
    <property type="entry name" value="ChtBD2"/>
    <property type="match status" value="2"/>
</dbReference>
<dbReference type="SUPFAM" id="SSF57625">
    <property type="entry name" value="Invertebrate chitin-binding proteins"/>
    <property type="match status" value="1"/>
</dbReference>
<dbReference type="AlphaFoldDB" id="A0AAN8KCI6"/>
<dbReference type="GO" id="GO:0008061">
    <property type="term" value="F:chitin binding"/>
    <property type="evidence" value="ECO:0007669"/>
    <property type="project" value="InterPro"/>
</dbReference>
<dbReference type="EMBL" id="JAZGQO010000002">
    <property type="protein sequence ID" value="KAK6192612.1"/>
    <property type="molecule type" value="Genomic_DNA"/>
</dbReference>
<evidence type="ECO:0000259" key="2">
    <source>
        <dbReference type="PROSITE" id="PS50940"/>
    </source>
</evidence>
<feature type="domain" description="Chitin-binding type-2" evidence="2">
    <location>
        <begin position="22"/>
        <end position="77"/>
    </location>
</feature>
<sequence length="153" mass="17015">MSWWILTVLLAGMANGQNKPDPFDCSGLQEGVVWWGCRAFGECRGGEHIQTDCPDGMAYNQQSGCTEVNNAPPPCNFDRTNECQNLGEIILRKPEQDSGSDPPCTYFYTCNYGYFAGHQKCPSGLVYYEEEQGCRDPTTIPPPCGTLNNYNSY</sequence>
<evidence type="ECO:0000256" key="1">
    <source>
        <dbReference type="SAM" id="SignalP"/>
    </source>
</evidence>
<dbReference type="InterPro" id="IPR036508">
    <property type="entry name" value="Chitin-bd_dom_sf"/>
</dbReference>
<dbReference type="GO" id="GO:0005576">
    <property type="term" value="C:extracellular region"/>
    <property type="evidence" value="ECO:0007669"/>
    <property type="project" value="InterPro"/>
</dbReference>
<evidence type="ECO:0000313" key="4">
    <source>
        <dbReference type="Proteomes" id="UP001347796"/>
    </source>
</evidence>
<gene>
    <name evidence="3" type="ORF">SNE40_004056</name>
</gene>
<reference evidence="3 4" key="1">
    <citation type="submission" date="2024-01" db="EMBL/GenBank/DDBJ databases">
        <title>The genome of the rayed Mediterranean limpet Patella caerulea (Linnaeus, 1758).</title>
        <authorList>
            <person name="Anh-Thu Weber A."/>
            <person name="Halstead-Nussloch G."/>
        </authorList>
    </citation>
    <scope>NUCLEOTIDE SEQUENCE [LARGE SCALE GENOMIC DNA]</scope>
    <source>
        <strain evidence="3">AATW-2023a</strain>
        <tissue evidence="3">Whole specimen</tissue>
    </source>
</reference>